<sequence length="157" mass="16530">MDKNAELIHAAGDPQVGNLATPINSSPLSKAFLNNLPAYRQGLSASRRGLEIGLAHGYFLFGPFFALGPLRNTDVAPLAGLLSTLGLVAILTIALSIYGEVGVGKIAPTLTNPKPPTDLETKEGWSEFTGSFLLGACGGAFFAYFLNQTPYLTGLFN</sequence>
<evidence type="ECO:0000256" key="3">
    <source>
        <dbReference type="ARBA" id="ARBA00019514"/>
    </source>
</evidence>
<keyword evidence="5 11" id="KW-0812">Transmembrane</keyword>
<comment type="similarity">
    <text evidence="2 11">Belongs to the PsaL family.</text>
</comment>
<keyword evidence="11" id="KW-0793">Thylakoid</keyword>
<dbReference type="OrthoDB" id="464381at2"/>
<dbReference type="GO" id="GO:0009538">
    <property type="term" value="C:photosystem I reaction center"/>
    <property type="evidence" value="ECO:0007669"/>
    <property type="project" value="InterPro"/>
</dbReference>
<evidence type="ECO:0000256" key="4">
    <source>
        <dbReference type="ARBA" id="ARBA00022531"/>
    </source>
</evidence>
<dbReference type="PANTHER" id="PTHR34803:SF2">
    <property type="entry name" value="PHOTOSYSTEM I REACTION CENTER SUBUNIT XI, CHLOROPLASTIC"/>
    <property type="match status" value="1"/>
</dbReference>
<keyword evidence="7 11" id="KW-1133">Transmembrane helix</keyword>
<evidence type="ECO:0000256" key="7">
    <source>
        <dbReference type="ARBA" id="ARBA00022989"/>
    </source>
</evidence>
<dbReference type="InterPro" id="IPR036592">
    <property type="entry name" value="PSI_PsaL_sf"/>
</dbReference>
<evidence type="ECO:0000256" key="1">
    <source>
        <dbReference type="ARBA" id="ARBA00004636"/>
    </source>
</evidence>
<dbReference type="PANTHER" id="PTHR34803">
    <property type="entry name" value="PHOTOSYSTEM I REACTION CENTER SUBUNIT XI, CHLOROPLASTIC"/>
    <property type="match status" value="1"/>
</dbReference>
<evidence type="ECO:0000256" key="8">
    <source>
        <dbReference type="ARBA" id="ARBA00023136"/>
    </source>
</evidence>
<keyword evidence="6 11" id="KW-0603">Photosystem I</keyword>
<dbReference type="EMBL" id="PVWJ01000172">
    <property type="protein sequence ID" value="PSB00679.1"/>
    <property type="molecule type" value="Genomic_DNA"/>
</dbReference>
<proteinExistence type="inferred from homology"/>
<protein>
    <recommendedName>
        <fullName evidence="3 11">Photosystem I reaction center subunit XI</fullName>
    </recommendedName>
    <alternativeName>
        <fullName evidence="9 11">PSI subunit V</fullName>
    </alternativeName>
    <alternativeName>
        <fullName evidence="10 11">PSI-L</fullName>
    </alternativeName>
</protein>
<feature type="transmembrane region" description="Helical" evidence="11">
    <location>
        <begin position="76"/>
        <end position="98"/>
    </location>
</feature>
<reference evidence="13 14" key="2">
    <citation type="submission" date="2018-03" db="EMBL/GenBank/DDBJ databases">
        <title>The ancient ancestry and fast evolution of plastids.</title>
        <authorList>
            <person name="Moore K.R."/>
            <person name="Magnabosco C."/>
            <person name="Momper L."/>
            <person name="Gold D.A."/>
            <person name="Bosak T."/>
            <person name="Fournier G.P."/>
        </authorList>
    </citation>
    <scope>NUCLEOTIDE SEQUENCE [LARGE SCALE GENOMIC DNA]</scope>
    <source>
        <strain evidence="13 14">CCAP 1448/3</strain>
    </source>
</reference>
<dbReference type="GO" id="GO:0015979">
    <property type="term" value="P:photosynthesis"/>
    <property type="evidence" value="ECO:0007669"/>
    <property type="project" value="UniProtKB-UniRule"/>
</dbReference>
<gene>
    <name evidence="11" type="primary">psaL</name>
    <name evidence="13" type="ORF">C7B64_22215</name>
</gene>
<evidence type="ECO:0000256" key="9">
    <source>
        <dbReference type="ARBA" id="ARBA00032768"/>
    </source>
</evidence>
<reference evidence="13 14" key="1">
    <citation type="submission" date="2018-02" db="EMBL/GenBank/DDBJ databases">
        <authorList>
            <person name="Cohen D.B."/>
            <person name="Kent A.D."/>
        </authorList>
    </citation>
    <scope>NUCLEOTIDE SEQUENCE [LARGE SCALE GENOMIC DNA]</scope>
    <source>
        <strain evidence="13 14">CCAP 1448/3</strain>
    </source>
</reference>
<keyword evidence="14" id="KW-1185">Reference proteome</keyword>
<comment type="subcellular location">
    <subcellularLocation>
        <location evidence="1 11">Cellular thylakoid membrane</location>
        <topology evidence="1 11">Multi-pass membrane protein</topology>
    </subcellularLocation>
</comment>
<dbReference type="RefSeq" id="WP_106291502.1">
    <property type="nucleotide sequence ID" value="NZ_CAWNTC010000215.1"/>
</dbReference>
<dbReference type="Gene3D" id="1.20.1240.10">
    <property type="entry name" value="Photosystem I PsaL, reaction centre subunit XI"/>
    <property type="match status" value="1"/>
</dbReference>
<accession>A0A2T1BXE3</accession>
<evidence type="ECO:0000313" key="13">
    <source>
        <dbReference type="EMBL" id="PSB00679.1"/>
    </source>
</evidence>
<comment type="caution">
    <text evidence="13">The sequence shown here is derived from an EMBL/GenBank/DDBJ whole genome shotgun (WGS) entry which is preliminary data.</text>
</comment>
<dbReference type="Proteomes" id="UP000238762">
    <property type="component" value="Unassembled WGS sequence"/>
</dbReference>
<evidence type="ECO:0000256" key="6">
    <source>
        <dbReference type="ARBA" id="ARBA00022836"/>
    </source>
</evidence>
<evidence type="ECO:0000256" key="11">
    <source>
        <dbReference type="HAMAP-Rule" id="MF_00447"/>
    </source>
</evidence>
<dbReference type="InterPro" id="IPR003757">
    <property type="entry name" value="PSI_PsaL"/>
</dbReference>
<feature type="transmembrane region" description="Helical" evidence="11">
    <location>
        <begin position="50"/>
        <end position="70"/>
    </location>
</feature>
<dbReference type="HAMAP" id="MF_00447">
    <property type="entry name" value="PSI_PsaL"/>
    <property type="match status" value="1"/>
</dbReference>
<evidence type="ECO:0000313" key="14">
    <source>
        <dbReference type="Proteomes" id="UP000238762"/>
    </source>
</evidence>
<evidence type="ECO:0000256" key="5">
    <source>
        <dbReference type="ARBA" id="ARBA00022692"/>
    </source>
</evidence>
<organism evidence="13 14">
    <name type="scientific">Merismopedia glauca CCAP 1448/3</name>
    <dbReference type="NCBI Taxonomy" id="1296344"/>
    <lineage>
        <taxon>Bacteria</taxon>
        <taxon>Bacillati</taxon>
        <taxon>Cyanobacteriota</taxon>
        <taxon>Cyanophyceae</taxon>
        <taxon>Synechococcales</taxon>
        <taxon>Merismopediaceae</taxon>
        <taxon>Merismopedia</taxon>
    </lineage>
</organism>
<dbReference type="Pfam" id="PF02605">
    <property type="entry name" value="PsaL"/>
    <property type="match status" value="1"/>
</dbReference>
<keyword evidence="8 11" id="KW-0472">Membrane</keyword>
<evidence type="ECO:0000256" key="2">
    <source>
        <dbReference type="ARBA" id="ARBA00008820"/>
    </source>
</evidence>
<feature type="transmembrane region" description="Helical" evidence="11">
    <location>
        <begin position="128"/>
        <end position="146"/>
    </location>
</feature>
<dbReference type="InterPro" id="IPR022980">
    <property type="entry name" value="PSI_suXI"/>
</dbReference>
<dbReference type="SUPFAM" id="SSF81568">
    <property type="entry name" value="Photosystem I reaction center subunit XI, PsaL"/>
    <property type="match status" value="1"/>
</dbReference>
<feature type="domain" description="Photosystem I PsaL reaction centre subunit XI" evidence="12">
    <location>
        <begin position="9"/>
        <end position="149"/>
    </location>
</feature>
<name>A0A2T1BXE3_9CYAN</name>
<keyword evidence="4 11" id="KW-0602">Photosynthesis</keyword>
<evidence type="ECO:0000259" key="12">
    <source>
        <dbReference type="Pfam" id="PF02605"/>
    </source>
</evidence>
<dbReference type="AlphaFoldDB" id="A0A2T1BXE3"/>
<dbReference type="GO" id="GO:0031676">
    <property type="term" value="C:plasma membrane-derived thylakoid membrane"/>
    <property type="evidence" value="ECO:0007669"/>
    <property type="project" value="UniProtKB-SubCell"/>
</dbReference>
<evidence type="ECO:0000256" key="10">
    <source>
        <dbReference type="ARBA" id="ARBA00033437"/>
    </source>
</evidence>